<organism evidence="1">
    <name type="scientific">Albugo laibachii Nc14</name>
    <dbReference type="NCBI Taxonomy" id="890382"/>
    <lineage>
        <taxon>Eukaryota</taxon>
        <taxon>Sar</taxon>
        <taxon>Stramenopiles</taxon>
        <taxon>Oomycota</taxon>
        <taxon>Peronosporomycetes</taxon>
        <taxon>Albuginales</taxon>
        <taxon>Albuginaceae</taxon>
        <taxon>Albugo</taxon>
    </lineage>
</organism>
<evidence type="ECO:0000313" key="1">
    <source>
        <dbReference type="EMBL" id="CCA19733.1"/>
    </source>
</evidence>
<dbReference type="HOGENOM" id="CLU_3000392_0_0_1"/>
<dbReference type="AlphaFoldDB" id="F0WEV1"/>
<dbReference type="EMBL" id="FR824123">
    <property type="protein sequence ID" value="CCA19733.1"/>
    <property type="molecule type" value="Genomic_DNA"/>
</dbReference>
<protein>
    <submittedName>
        <fullName evidence="1">AlNc14C78G5150 protein</fullName>
    </submittedName>
</protein>
<sequence>MEACNIVVRKAILFQCQIIRYSETCVKLYCPKFLICLNSKSQALFLGFINKISQNQK</sequence>
<name>F0WEV1_9STRA</name>
<reference evidence="1" key="1">
    <citation type="journal article" date="2011" name="PLoS Biol.">
        <title>Gene gain and loss during evolution of obligate parasitism in the white rust pathogen of Arabidopsis thaliana.</title>
        <authorList>
            <person name="Kemen E."/>
            <person name="Gardiner A."/>
            <person name="Schultz-Larsen T."/>
            <person name="Kemen A.C."/>
            <person name="Balmuth A.L."/>
            <person name="Robert-Seilaniantz A."/>
            <person name="Bailey K."/>
            <person name="Holub E."/>
            <person name="Studholme D.J."/>
            <person name="Maclean D."/>
            <person name="Jones J.D."/>
        </authorList>
    </citation>
    <scope>NUCLEOTIDE SEQUENCE</scope>
</reference>
<proteinExistence type="predicted"/>
<reference evidence="1" key="2">
    <citation type="submission" date="2011-02" db="EMBL/GenBank/DDBJ databases">
        <authorList>
            <person name="MacLean D."/>
        </authorList>
    </citation>
    <scope>NUCLEOTIDE SEQUENCE</scope>
</reference>
<accession>F0WEV1</accession>
<gene>
    <name evidence="1" type="primary">AlNc14C78G5150</name>
    <name evidence="1" type="ORF">ALNC14_058760</name>
</gene>